<protein>
    <submittedName>
        <fullName evidence="1">Uncharacterized protein</fullName>
    </submittedName>
</protein>
<comment type="caution">
    <text evidence="1">The sequence shown here is derived from an EMBL/GenBank/DDBJ whole genome shotgun (WGS) entry which is preliminary data.</text>
</comment>
<organism evidence="1 2">
    <name type="scientific">Dallia pectoralis</name>
    <name type="common">Alaska blackfish</name>
    <dbReference type="NCBI Taxonomy" id="75939"/>
    <lineage>
        <taxon>Eukaryota</taxon>
        <taxon>Metazoa</taxon>
        <taxon>Chordata</taxon>
        <taxon>Craniata</taxon>
        <taxon>Vertebrata</taxon>
        <taxon>Euteleostomi</taxon>
        <taxon>Actinopterygii</taxon>
        <taxon>Neopterygii</taxon>
        <taxon>Teleostei</taxon>
        <taxon>Protacanthopterygii</taxon>
        <taxon>Esociformes</taxon>
        <taxon>Umbridae</taxon>
        <taxon>Dallia</taxon>
    </lineage>
</organism>
<dbReference type="Proteomes" id="UP001157502">
    <property type="component" value="Chromosome 3"/>
</dbReference>
<evidence type="ECO:0000313" key="1">
    <source>
        <dbReference type="EMBL" id="KAJ8013598.1"/>
    </source>
</evidence>
<gene>
    <name evidence="1" type="ORF">DPEC_G00031430</name>
</gene>
<evidence type="ECO:0000313" key="2">
    <source>
        <dbReference type="Proteomes" id="UP001157502"/>
    </source>
</evidence>
<dbReference type="EMBL" id="CM055730">
    <property type="protein sequence ID" value="KAJ8013598.1"/>
    <property type="molecule type" value="Genomic_DNA"/>
</dbReference>
<keyword evidence="2" id="KW-1185">Reference proteome</keyword>
<name>A0ACC2HDP0_DALPE</name>
<proteinExistence type="predicted"/>
<accession>A0ACC2HDP0</accession>
<sequence>MPSNVPPHPPACLPTSQDCSIPRRQMLAALSRSLPPMPRVALEAFNRRQESCGMDLGKPVEGQTEDGKGGRVSVTCSVKASAPPHAILYFIIRSLKWHPVALARLRCAVRTGLARHNPGSTATGGLSAKHSAPGHVNGTAQDD</sequence>
<reference evidence="1" key="1">
    <citation type="submission" date="2021-05" db="EMBL/GenBank/DDBJ databases">
        <authorList>
            <person name="Pan Q."/>
            <person name="Jouanno E."/>
            <person name="Zahm M."/>
            <person name="Klopp C."/>
            <person name="Cabau C."/>
            <person name="Louis A."/>
            <person name="Berthelot C."/>
            <person name="Parey E."/>
            <person name="Roest Crollius H."/>
            <person name="Montfort J."/>
            <person name="Robinson-Rechavi M."/>
            <person name="Bouchez O."/>
            <person name="Lampietro C."/>
            <person name="Lopez Roques C."/>
            <person name="Donnadieu C."/>
            <person name="Postlethwait J."/>
            <person name="Bobe J."/>
            <person name="Dillon D."/>
            <person name="Chandos A."/>
            <person name="von Hippel F."/>
            <person name="Guiguen Y."/>
        </authorList>
    </citation>
    <scope>NUCLEOTIDE SEQUENCE</scope>
    <source>
        <strain evidence="1">YG-Jan2019</strain>
    </source>
</reference>